<evidence type="ECO:0000256" key="7">
    <source>
        <dbReference type="ARBA" id="ARBA00022997"/>
    </source>
</evidence>
<keyword evidence="5" id="KW-0378">Hydrolase</keyword>
<keyword evidence="7" id="KW-0224">Dipeptidase</keyword>
<organism evidence="9 10">
    <name type="scientific">Jeotgalicoccus meleagridis</name>
    <dbReference type="NCBI Taxonomy" id="2759181"/>
    <lineage>
        <taxon>Bacteria</taxon>
        <taxon>Bacillati</taxon>
        <taxon>Bacillota</taxon>
        <taxon>Bacilli</taxon>
        <taxon>Bacillales</taxon>
        <taxon>Staphylococcaceae</taxon>
        <taxon>Jeotgalicoccus</taxon>
    </lineage>
</organism>
<dbReference type="InterPro" id="IPR036264">
    <property type="entry name" value="Bact_exopeptidase_dim_dom"/>
</dbReference>
<dbReference type="Gene3D" id="3.30.70.360">
    <property type="match status" value="2"/>
</dbReference>
<dbReference type="GO" id="GO:0008270">
    <property type="term" value="F:zinc ion binding"/>
    <property type="evidence" value="ECO:0007669"/>
    <property type="project" value="InterPro"/>
</dbReference>
<accession>A0A6V7RF57</accession>
<dbReference type="AlphaFoldDB" id="A0A6V7RF57"/>
<dbReference type="GO" id="GO:0008777">
    <property type="term" value="F:acetylornithine deacetylase activity"/>
    <property type="evidence" value="ECO:0007669"/>
    <property type="project" value="TreeGrafter"/>
</dbReference>
<dbReference type="NCBIfam" id="NF005591">
    <property type="entry name" value="PRK07318.1"/>
    <property type="match status" value="1"/>
</dbReference>
<evidence type="ECO:0000256" key="2">
    <source>
        <dbReference type="ARBA" id="ARBA00006247"/>
    </source>
</evidence>
<dbReference type="GO" id="GO:0016805">
    <property type="term" value="F:dipeptidase activity"/>
    <property type="evidence" value="ECO:0007669"/>
    <property type="project" value="UniProtKB-KW"/>
</dbReference>
<dbReference type="InterPro" id="IPR002933">
    <property type="entry name" value="Peptidase_M20"/>
</dbReference>
<keyword evidence="10" id="KW-1185">Reference proteome</keyword>
<dbReference type="PANTHER" id="PTHR43808">
    <property type="entry name" value="ACETYLORNITHINE DEACETYLASE"/>
    <property type="match status" value="1"/>
</dbReference>
<sequence>MDAKLLVEKYKDQMIEDLIGLLKINSVKGESTNEAPLGQGPKEALNYMLELGQKENLTTKNIENLAGHIEFGQGDKIFGILGHVDVVPAGNGWTSDPFEPIIKNGNIYARGVQDDKGPTIAAFYALKILENEGYHFNQRVRLIIGTDEESDWTCTKAYFESEEMPHAGFSPDAEFPVIHGEKGMTTFNLVQTKIDNEFIDGDIQLKAFVSGERYNMVPDTAEAKLNVLTNMSAVIQSFEGFIRKTGHKGSYEIDRGFLNLQLNGQSAHGSTPEEGVNAGLELLKFLTLLELDPSGRKFVNFAADYIIDNFKGEQFKMNYAHEEMGEVSVNTGIINYTEVDGGEFGVNLRYPIGFDFDSGIEQYKEAIQDEGFTVEDVTNQDAHYVDKNDPLVQTLLESYRSHVDDEREAFTIGGGTYARTLERGVAFGAMFKDTEDSMHQKDEHMAIDELLLATTIYLEALYRLTVNE</sequence>
<proteinExistence type="inferred from homology"/>
<evidence type="ECO:0000313" key="9">
    <source>
        <dbReference type="EMBL" id="CAD2076504.1"/>
    </source>
</evidence>
<dbReference type="SUPFAM" id="SSF53187">
    <property type="entry name" value="Zn-dependent exopeptidases"/>
    <property type="match status" value="1"/>
</dbReference>
<dbReference type="RefSeq" id="WP_185125515.1">
    <property type="nucleotide sequence ID" value="NZ_CAJEWD010000007.1"/>
</dbReference>
<dbReference type="GO" id="GO:0006526">
    <property type="term" value="P:L-arginine biosynthetic process"/>
    <property type="evidence" value="ECO:0007669"/>
    <property type="project" value="TreeGrafter"/>
</dbReference>
<dbReference type="GO" id="GO:0008237">
    <property type="term" value="F:metallopeptidase activity"/>
    <property type="evidence" value="ECO:0007669"/>
    <property type="project" value="UniProtKB-KW"/>
</dbReference>
<protein>
    <submittedName>
        <fullName evidence="9">Dipeptidase</fullName>
    </submittedName>
</protein>
<keyword evidence="4" id="KW-0479">Metal-binding</keyword>
<comment type="similarity">
    <text evidence="2">Belongs to the peptidase M20A family.</text>
</comment>
<dbReference type="InterPro" id="IPR050072">
    <property type="entry name" value="Peptidase_M20A"/>
</dbReference>
<dbReference type="EMBL" id="CAJEWD010000007">
    <property type="protein sequence ID" value="CAD2076504.1"/>
    <property type="molecule type" value="Genomic_DNA"/>
</dbReference>
<name>A0A6V7RF57_9STAP</name>
<evidence type="ECO:0000256" key="3">
    <source>
        <dbReference type="ARBA" id="ARBA00022670"/>
    </source>
</evidence>
<dbReference type="GO" id="GO:0006508">
    <property type="term" value="P:proteolysis"/>
    <property type="evidence" value="ECO:0007669"/>
    <property type="project" value="UniProtKB-KW"/>
</dbReference>
<reference evidence="9 10" key="1">
    <citation type="submission" date="2020-07" db="EMBL/GenBank/DDBJ databases">
        <authorList>
            <person name="Criscuolo A."/>
        </authorList>
    </citation>
    <scope>NUCLEOTIDE SEQUENCE [LARGE SCALE GENOMIC DNA]</scope>
    <source>
        <strain evidence="9">CIP111649</strain>
    </source>
</reference>
<dbReference type="CDD" id="cd03888">
    <property type="entry name" value="M20_PepV"/>
    <property type="match status" value="1"/>
</dbReference>
<evidence type="ECO:0000256" key="8">
    <source>
        <dbReference type="ARBA" id="ARBA00023049"/>
    </source>
</evidence>
<comment type="cofactor">
    <cofactor evidence="1">
        <name>Zn(2+)</name>
        <dbReference type="ChEBI" id="CHEBI:29105"/>
    </cofactor>
</comment>
<evidence type="ECO:0000313" key="10">
    <source>
        <dbReference type="Proteomes" id="UP000589351"/>
    </source>
</evidence>
<keyword evidence="6" id="KW-0862">Zinc</keyword>
<dbReference type="Pfam" id="PF01546">
    <property type="entry name" value="Peptidase_M20"/>
    <property type="match status" value="1"/>
</dbReference>
<gene>
    <name evidence="9" type="ORF">JEODO184_00982</name>
</gene>
<keyword evidence="3" id="KW-0645">Protease</keyword>
<evidence type="ECO:0000256" key="5">
    <source>
        <dbReference type="ARBA" id="ARBA00022801"/>
    </source>
</evidence>
<dbReference type="NCBIfam" id="TIGR01887">
    <property type="entry name" value="dipeptidaselike"/>
    <property type="match status" value="1"/>
</dbReference>
<dbReference type="Gene3D" id="3.40.630.10">
    <property type="entry name" value="Zn peptidases"/>
    <property type="match status" value="1"/>
</dbReference>
<evidence type="ECO:0000256" key="1">
    <source>
        <dbReference type="ARBA" id="ARBA00001947"/>
    </source>
</evidence>
<dbReference type="SUPFAM" id="SSF55031">
    <property type="entry name" value="Bacterial exopeptidase dimerisation domain"/>
    <property type="match status" value="1"/>
</dbReference>
<dbReference type="InterPro" id="IPR010964">
    <property type="entry name" value="M20A_pepV-rel"/>
</dbReference>
<evidence type="ECO:0000256" key="4">
    <source>
        <dbReference type="ARBA" id="ARBA00022723"/>
    </source>
</evidence>
<keyword evidence="8" id="KW-0482">Metalloprotease</keyword>
<dbReference type="PANTHER" id="PTHR43808:SF31">
    <property type="entry name" value="N-ACETYL-L-CITRULLINE DEACETYLASE"/>
    <property type="match status" value="1"/>
</dbReference>
<comment type="caution">
    <text evidence="9">The sequence shown here is derived from an EMBL/GenBank/DDBJ whole genome shotgun (WGS) entry which is preliminary data.</text>
</comment>
<dbReference type="Proteomes" id="UP000589351">
    <property type="component" value="Unassembled WGS sequence"/>
</dbReference>
<evidence type="ECO:0000256" key="6">
    <source>
        <dbReference type="ARBA" id="ARBA00022833"/>
    </source>
</evidence>